<protein>
    <submittedName>
        <fullName evidence="2">Uncharacterized protein</fullName>
    </submittedName>
</protein>
<dbReference type="AlphaFoldDB" id="A0AA88YJ55"/>
<dbReference type="PANTHER" id="PTHR37445:SF3">
    <property type="entry name" value="ZINC FINGER PHD-TYPE DOMAIN-CONTAINING PROTEIN"/>
    <property type="match status" value="1"/>
</dbReference>
<name>A0AA88YJ55_PINIB</name>
<proteinExistence type="predicted"/>
<organism evidence="2 3">
    <name type="scientific">Pinctada imbricata</name>
    <name type="common">Atlantic pearl-oyster</name>
    <name type="synonym">Pinctada martensii</name>
    <dbReference type="NCBI Taxonomy" id="66713"/>
    <lineage>
        <taxon>Eukaryota</taxon>
        <taxon>Metazoa</taxon>
        <taxon>Spiralia</taxon>
        <taxon>Lophotrochozoa</taxon>
        <taxon>Mollusca</taxon>
        <taxon>Bivalvia</taxon>
        <taxon>Autobranchia</taxon>
        <taxon>Pteriomorphia</taxon>
        <taxon>Pterioida</taxon>
        <taxon>Pterioidea</taxon>
        <taxon>Pteriidae</taxon>
        <taxon>Pinctada</taxon>
    </lineage>
</organism>
<accession>A0AA88YJ55</accession>
<dbReference type="EMBL" id="VSWD01000003">
    <property type="protein sequence ID" value="KAK3106588.1"/>
    <property type="molecule type" value="Genomic_DNA"/>
</dbReference>
<dbReference type="Proteomes" id="UP001186944">
    <property type="component" value="Unassembled WGS sequence"/>
</dbReference>
<keyword evidence="3" id="KW-1185">Reference proteome</keyword>
<evidence type="ECO:0000313" key="2">
    <source>
        <dbReference type="EMBL" id="KAK3106588.1"/>
    </source>
</evidence>
<dbReference type="PANTHER" id="PTHR37445">
    <property type="entry name" value="PROTEIN CBG24663"/>
    <property type="match status" value="1"/>
</dbReference>
<evidence type="ECO:0000313" key="3">
    <source>
        <dbReference type="Proteomes" id="UP001186944"/>
    </source>
</evidence>
<feature type="coiled-coil region" evidence="1">
    <location>
        <begin position="36"/>
        <end position="109"/>
    </location>
</feature>
<sequence>MEEMSTILSDLDEIKSALKKSVTKSDLTDIVKSIVKEMLEENKKEMETRVKEIEDVYMRKCGDLQDKIDGLGLEMESLRELNAKKDTAIRNLNATLDDAMRIANEARSRSNYNEQYSRKNNIKIFGLKESNGENVSSEVCKMLKSPAKVELKEEEILAAHRLPSKFTNAPRPVILKVKNTDIKSRVMKQRAQVKSAGIRISHDVTLLNTRLVQRLSNHENVSQVWYYNGSVFAKLVDSDARIKFDITDDVDLKIRKKLRHPST</sequence>
<evidence type="ECO:0000256" key="1">
    <source>
        <dbReference type="SAM" id="Coils"/>
    </source>
</evidence>
<reference evidence="2" key="1">
    <citation type="submission" date="2019-08" db="EMBL/GenBank/DDBJ databases">
        <title>The improved chromosome-level genome for the pearl oyster Pinctada fucata martensii using PacBio sequencing and Hi-C.</title>
        <authorList>
            <person name="Zheng Z."/>
        </authorList>
    </citation>
    <scope>NUCLEOTIDE SEQUENCE</scope>
    <source>
        <strain evidence="2">ZZ-2019</strain>
        <tissue evidence="2">Adductor muscle</tissue>
    </source>
</reference>
<keyword evidence="1" id="KW-0175">Coiled coil</keyword>
<gene>
    <name evidence="2" type="ORF">FSP39_023142</name>
</gene>
<comment type="caution">
    <text evidence="2">The sequence shown here is derived from an EMBL/GenBank/DDBJ whole genome shotgun (WGS) entry which is preliminary data.</text>
</comment>
<dbReference type="Gene3D" id="3.30.70.1820">
    <property type="entry name" value="L1 transposable element, RRM domain"/>
    <property type="match status" value="1"/>
</dbReference>